<dbReference type="InterPro" id="IPR043504">
    <property type="entry name" value="Peptidase_S1_PA_chymotrypsin"/>
</dbReference>
<organism evidence="2 3">
    <name type="scientific">Candidatus Kaiserbacteria bacterium RIFCSPHIGHO2_01_FULL_48_10</name>
    <dbReference type="NCBI Taxonomy" id="1798476"/>
    <lineage>
        <taxon>Bacteria</taxon>
        <taxon>Candidatus Kaiseribacteriota</taxon>
    </lineage>
</organism>
<dbReference type="Gene3D" id="2.40.10.10">
    <property type="entry name" value="Trypsin-like serine proteases"/>
    <property type="match status" value="2"/>
</dbReference>
<evidence type="ECO:0000313" key="2">
    <source>
        <dbReference type="EMBL" id="OGG46723.1"/>
    </source>
</evidence>
<sequence length="369" mass="38224">MLGLSSQPAVVVAPSEQPAMVLETPQTEQGGATSTVLIPAKPEKKAPEKKTPVTAPTESAPPPPPVTSLAETLAELGGQMPVITTLPATQATNEVVRAALVNIVCTTEVSGPLNSISASGVIIHPAGVIMTNAHVGQYFLLKDYPRPDFTSCIIRTGSPAQPKYKAELLFLPPSWIEKNAQKIDDEAPTGNGEHDYALLRISGTVSSSIALPSAFPSVIISTSTPKEGAEVLVAGYPAGFLGGITIAKDLYAASSFARIGQIYTFTANTPDLFSIGGTVVAQQGSSGGAVADGNANMIGLITTSTQGADTASRDLRAVATAYIVEDFAKESGVSFETFLNGNLFTQAQIFNIGMAPTLTKALTNVLEGH</sequence>
<dbReference type="AlphaFoldDB" id="A0A1F6CC46"/>
<evidence type="ECO:0000313" key="3">
    <source>
        <dbReference type="Proteomes" id="UP000178249"/>
    </source>
</evidence>
<dbReference type="SUPFAM" id="SSF50494">
    <property type="entry name" value="Trypsin-like serine proteases"/>
    <property type="match status" value="1"/>
</dbReference>
<dbReference type="Pfam" id="PF13365">
    <property type="entry name" value="Trypsin_2"/>
    <property type="match status" value="1"/>
</dbReference>
<evidence type="ECO:0000256" key="1">
    <source>
        <dbReference type="SAM" id="MobiDB-lite"/>
    </source>
</evidence>
<reference evidence="2 3" key="1">
    <citation type="journal article" date="2016" name="Nat. Commun.">
        <title>Thousands of microbial genomes shed light on interconnected biogeochemical processes in an aquifer system.</title>
        <authorList>
            <person name="Anantharaman K."/>
            <person name="Brown C.T."/>
            <person name="Hug L.A."/>
            <person name="Sharon I."/>
            <person name="Castelle C.J."/>
            <person name="Probst A.J."/>
            <person name="Thomas B.C."/>
            <person name="Singh A."/>
            <person name="Wilkins M.J."/>
            <person name="Karaoz U."/>
            <person name="Brodie E.L."/>
            <person name="Williams K.H."/>
            <person name="Hubbard S.S."/>
            <person name="Banfield J.F."/>
        </authorList>
    </citation>
    <scope>NUCLEOTIDE SEQUENCE [LARGE SCALE GENOMIC DNA]</scope>
</reference>
<protein>
    <recommendedName>
        <fullName evidence="4">Serine protease</fullName>
    </recommendedName>
</protein>
<comment type="caution">
    <text evidence="2">The sequence shown here is derived from an EMBL/GenBank/DDBJ whole genome shotgun (WGS) entry which is preliminary data.</text>
</comment>
<feature type="compositionally biased region" description="Basic and acidic residues" evidence="1">
    <location>
        <begin position="41"/>
        <end position="51"/>
    </location>
</feature>
<gene>
    <name evidence="2" type="ORF">A2841_03395</name>
</gene>
<feature type="region of interest" description="Disordered" evidence="1">
    <location>
        <begin position="22"/>
        <end position="66"/>
    </location>
</feature>
<dbReference type="EMBL" id="MFKP01000001">
    <property type="protein sequence ID" value="OGG46723.1"/>
    <property type="molecule type" value="Genomic_DNA"/>
</dbReference>
<name>A0A1F6CC46_9BACT</name>
<proteinExistence type="predicted"/>
<dbReference type="InterPro" id="IPR009003">
    <property type="entry name" value="Peptidase_S1_PA"/>
</dbReference>
<evidence type="ECO:0008006" key="4">
    <source>
        <dbReference type="Google" id="ProtNLM"/>
    </source>
</evidence>
<accession>A0A1F6CC46</accession>
<dbReference type="Proteomes" id="UP000178249">
    <property type="component" value="Unassembled WGS sequence"/>
</dbReference>
<feature type="compositionally biased region" description="Polar residues" evidence="1">
    <location>
        <begin position="24"/>
        <end position="36"/>
    </location>
</feature>